<name>A0AA39H513_9BILA</name>
<feature type="chain" id="PRO_5041327572" description="UPAR/Ly6 domain-containing protein" evidence="2">
    <location>
        <begin position="29"/>
        <end position="146"/>
    </location>
</feature>
<dbReference type="AlphaFoldDB" id="A0AA39H513"/>
<organism evidence="3 4">
    <name type="scientific">Steinernema hermaphroditum</name>
    <dbReference type="NCBI Taxonomy" id="289476"/>
    <lineage>
        <taxon>Eukaryota</taxon>
        <taxon>Metazoa</taxon>
        <taxon>Ecdysozoa</taxon>
        <taxon>Nematoda</taxon>
        <taxon>Chromadorea</taxon>
        <taxon>Rhabditida</taxon>
        <taxon>Tylenchina</taxon>
        <taxon>Panagrolaimomorpha</taxon>
        <taxon>Strongyloidoidea</taxon>
        <taxon>Steinernematidae</taxon>
        <taxon>Steinernema</taxon>
    </lineage>
</organism>
<accession>A0AA39H513</accession>
<dbReference type="EMBL" id="JAUCMV010000005">
    <property type="protein sequence ID" value="KAK0398428.1"/>
    <property type="molecule type" value="Genomic_DNA"/>
</dbReference>
<feature type="signal peptide" evidence="2">
    <location>
        <begin position="1"/>
        <end position="28"/>
    </location>
</feature>
<evidence type="ECO:0000313" key="3">
    <source>
        <dbReference type="EMBL" id="KAK0398428.1"/>
    </source>
</evidence>
<keyword evidence="1" id="KW-0812">Transmembrane</keyword>
<keyword evidence="4" id="KW-1185">Reference proteome</keyword>
<keyword evidence="1" id="KW-1133">Transmembrane helix</keyword>
<keyword evidence="2" id="KW-0732">Signal</keyword>
<evidence type="ECO:0000256" key="1">
    <source>
        <dbReference type="SAM" id="Phobius"/>
    </source>
</evidence>
<keyword evidence="1" id="KW-0472">Membrane</keyword>
<feature type="transmembrane region" description="Helical" evidence="1">
    <location>
        <begin position="127"/>
        <end position="145"/>
    </location>
</feature>
<gene>
    <name evidence="3" type="ORF">QR680_002586</name>
</gene>
<dbReference type="Proteomes" id="UP001175271">
    <property type="component" value="Unassembled WGS sequence"/>
</dbReference>
<comment type="caution">
    <text evidence="3">The sequence shown here is derived from an EMBL/GenBank/DDBJ whole genome shotgun (WGS) entry which is preliminary data.</text>
</comment>
<evidence type="ECO:0008006" key="5">
    <source>
        <dbReference type="Google" id="ProtNLM"/>
    </source>
</evidence>
<protein>
    <recommendedName>
        <fullName evidence="5">UPAR/Ly6 domain-containing protein</fullName>
    </recommendedName>
</protein>
<proteinExistence type="predicted"/>
<reference evidence="3" key="1">
    <citation type="submission" date="2023-06" db="EMBL/GenBank/DDBJ databases">
        <title>Genomic analysis of the entomopathogenic nematode Steinernema hermaphroditum.</title>
        <authorList>
            <person name="Schwarz E.M."/>
            <person name="Heppert J.K."/>
            <person name="Baniya A."/>
            <person name="Schwartz H.T."/>
            <person name="Tan C.-H."/>
            <person name="Antoshechkin I."/>
            <person name="Sternberg P.W."/>
            <person name="Goodrich-Blair H."/>
            <person name="Dillman A.R."/>
        </authorList>
    </citation>
    <scope>NUCLEOTIDE SEQUENCE</scope>
    <source>
        <strain evidence="3">PS9179</strain>
        <tissue evidence="3">Whole animal</tissue>
    </source>
</reference>
<evidence type="ECO:0000313" key="4">
    <source>
        <dbReference type="Proteomes" id="UP001175271"/>
    </source>
</evidence>
<evidence type="ECO:0000256" key="2">
    <source>
        <dbReference type="SAM" id="SignalP"/>
    </source>
</evidence>
<sequence>MFRHIRNMASRTFIALLSFVLLANAVIAWDTRYNCSANTEGASLTCYTCMGRDMTDCDSGRVCCKGSCFKLIDKVHDLIVKGCTEEDQEDGSMKKRELDVKLYWADNEKVRGESYFCNKEDLCNSQITATLAFSLTLICAFVALLR</sequence>